<keyword evidence="4" id="KW-0963">Cytoplasm</keyword>
<name>E3GX82_METFV</name>
<evidence type="ECO:0000256" key="4">
    <source>
        <dbReference type="HAMAP-Rule" id="MF_00243"/>
    </source>
</evidence>
<dbReference type="GO" id="GO:0005524">
    <property type="term" value="F:ATP binding"/>
    <property type="evidence" value="ECO:0007669"/>
    <property type="project" value="UniProtKB-KW"/>
</dbReference>
<dbReference type="AlphaFoldDB" id="E3GX82"/>
<dbReference type="CDD" id="cd02166">
    <property type="entry name" value="NMNAT_Archaea"/>
    <property type="match status" value="1"/>
</dbReference>
<comment type="pathway">
    <text evidence="4">Cofactor biosynthesis; NAD(+) biosynthesis; NAD(+) from nicotinamide D-ribonucleotide: step 1/1.</text>
</comment>
<evidence type="ECO:0000313" key="8">
    <source>
        <dbReference type="Proteomes" id="UP000002315"/>
    </source>
</evidence>
<evidence type="ECO:0000313" key="7">
    <source>
        <dbReference type="EMBL" id="ADP78077.1"/>
    </source>
</evidence>
<keyword evidence="4" id="KW-0067">ATP-binding</keyword>
<proteinExistence type="inferred from homology"/>
<dbReference type="GO" id="GO:0000309">
    <property type="term" value="F:nicotinamide-nucleotide adenylyltransferase activity"/>
    <property type="evidence" value="ECO:0007669"/>
    <property type="project" value="UniProtKB-UniRule"/>
</dbReference>
<comment type="similarity">
    <text evidence="1 4">Belongs to the archaeal NMN adenylyltransferase family.</text>
</comment>
<dbReference type="Gene3D" id="3.40.50.620">
    <property type="entry name" value="HUPs"/>
    <property type="match status" value="1"/>
</dbReference>
<dbReference type="OrthoDB" id="264480at2157"/>
<dbReference type="PANTHER" id="PTHR21342">
    <property type="entry name" value="PHOSPHOPANTETHEINE ADENYLYLTRANSFERASE"/>
    <property type="match status" value="1"/>
</dbReference>
<evidence type="ECO:0000256" key="2">
    <source>
        <dbReference type="ARBA" id="ARBA00022679"/>
    </source>
</evidence>
<keyword evidence="4" id="KW-0662">Pyridine nucleotide biosynthesis</keyword>
<feature type="domain" description="Cytidyltransferase-like" evidence="6">
    <location>
        <begin position="5"/>
        <end position="135"/>
    </location>
</feature>
<keyword evidence="2 4" id="KW-0808">Transferase</keyword>
<dbReference type="STRING" id="523846.Mfer_1291"/>
<dbReference type="InterPro" id="IPR014729">
    <property type="entry name" value="Rossmann-like_a/b/a_fold"/>
</dbReference>
<keyword evidence="3 4" id="KW-0548">Nucleotidyltransferase</keyword>
<sequence>MRGLMVGRLQPVHKGHIQVIKKILEEVEEIIICIGSAQLSHTLKNPFTAGERIMMLTKALNENNIPASKYYIIPVPDIACNSIWVSYVKMLTPPFDKVYSGNPLVQRLFLEEGYEVSSPPLYYRDVYSGTEVRRRMLEGKDWESLVPKSVVKVIKEIKGVERLKHLSKKEGAKCDVCKDF</sequence>
<dbReference type="HOGENOM" id="CLU_108783_0_0_2"/>
<keyword evidence="4" id="KW-0520">NAD</keyword>
<dbReference type="NCBIfam" id="TIGR01527">
    <property type="entry name" value="arch_NMN_Atrans"/>
    <property type="match status" value="1"/>
</dbReference>
<keyword evidence="4" id="KW-0547">Nucleotide-binding</keyword>
<dbReference type="PANTHER" id="PTHR21342:SF0">
    <property type="entry name" value="BIFUNCTIONAL NMN ADENYLYLTRANSFERASE_NUDIX HYDROLASE"/>
    <property type="match status" value="1"/>
</dbReference>
<reference evidence="7 8" key="1">
    <citation type="journal article" date="2010" name="Stand. Genomic Sci.">
        <title>Complete genome sequence of Methanothermus fervidus type strain (V24S).</title>
        <authorList>
            <person name="Anderson I."/>
            <person name="Djao O.D."/>
            <person name="Misra M."/>
            <person name="Chertkov O."/>
            <person name="Nolan M."/>
            <person name="Lucas S."/>
            <person name="Lapidus A."/>
            <person name="Del Rio T.G."/>
            <person name="Tice H."/>
            <person name="Cheng J.F."/>
            <person name="Tapia R."/>
            <person name="Han C."/>
            <person name="Goodwin L."/>
            <person name="Pitluck S."/>
            <person name="Liolios K."/>
            <person name="Ivanova N."/>
            <person name="Mavromatis K."/>
            <person name="Mikhailova N."/>
            <person name="Pati A."/>
            <person name="Brambilla E."/>
            <person name="Chen A."/>
            <person name="Palaniappan K."/>
            <person name="Land M."/>
            <person name="Hauser L."/>
            <person name="Chang Y.J."/>
            <person name="Jeffries C.D."/>
            <person name="Sikorski J."/>
            <person name="Spring S."/>
            <person name="Rohde M."/>
            <person name="Eichinger K."/>
            <person name="Huber H."/>
            <person name="Wirth R."/>
            <person name="Goker M."/>
            <person name="Detter J.C."/>
            <person name="Woyke T."/>
            <person name="Bristow J."/>
            <person name="Eisen J.A."/>
            <person name="Markowitz V."/>
            <person name="Hugenholtz P."/>
            <person name="Klenk H.P."/>
            <person name="Kyrpides N.C."/>
        </authorList>
    </citation>
    <scope>NUCLEOTIDE SEQUENCE [LARGE SCALE GENOMIC DNA]</scope>
    <source>
        <strain evidence="8">ATCC 43054 / DSM 2088 / JCM 10308 / V24 S</strain>
    </source>
</reference>
<evidence type="ECO:0000259" key="6">
    <source>
        <dbReference type="Pfam" id="PF01467"/>
    </source>
</evidence>
<comment type="subcellular location">
    <subcellularLocation>
        <location evidence="4">Cytoplasm</location>
    </subcellularLocation>
</comment>
<dbReference type="GO" id="GO:0009435">
    <property type="term" value="P:NAD+ biosynthetic process"/>
    <property type="evidence" value="ECO:0007669"/>
    <property type="project" value="UniProtKB-UniRule"/>
</dbReference>
<dbReference type="InterPro" id="IPR004821">
    <property type="entry name" value="Cyt_trans-like"/>
</dbReference>
<dbReference type="EMBL" id="CP002278">
    <property type="protein sequence ID" value="ADP78077.1"/>
    <property type="molecule type" value="Genomic_DNA"/>
</dbReference>
<dbReference type="EC" id="2.7.7.1" evidence="4 5"/>
<protein>
    <recommendedName>
        <fullName evidence="4 5">Nicotinamide-nucleotide adenylyltransferase</fullName>
        <ecNumber evidence="4 5">2.7.7.1</ecNumber>
    </recommendedName>
    <alternativeName>
        <fullName evidence="4">NAD(+) diphosphorylase</fullName>
    </alternativeName>
    <alternativeName>
        <fullName evidence="4">NAD(+) pyrophosphorylase</fullName>
    </alternativeName>
    <alternativeName>
        <fullName evidence="4">NMN adenylyltransferase</fullName>
    </alternativeName>
</protein>
<dbReference type="KEGG" id="mfv:Mfer_1291"/>
<dbReference type="Proteomes" id="UP000002315">
    <property type="component" value="Chromosome"/>
</dbReference>
<dbReference type="NCBIfam" id="TIGR00125">
    <property type="entry name" value="cyt_tran_rel"/>
    <property type="match status" value="1"/>
</dbReference>
<dbReference type="GO" id="GO:0005737">
    <property type="term" value="C:cytoplasm"/>
    <property type="evidence" value="ECO:0007669"/>
    <property type="project" value="UniProtKB-SubCell"/>
</dbReference>
<organism evidence="7 8">
    <name type="scientific">Methanothermus fervidus (strain ATCC 43054 / DSM 2088 / JCM 10308 / V24 S)</name>
    <dbReference type="NCBI Taxonomy" id="523846"/>
    <lineage>
        <taxon>Archaea</taxon>
        <taxon>Methanobacteriati</taxon>
        <taxon>Methanobacteriota</taxon>
        <taxon>Methanomada group</taxon>
        <taxon>Methanobacteria</taxon>
        <taxon>Methanobacteriales</taxon>
        <taxon>Methanothermaceae</taxon>
        <taxon>Methanothermus</taxon>
    </lineage>
</organism>
<dbReference type="Pfam" id="PF01467">
    <property type="entry name" value="CTP_transf_like"/>
    <property type="match status" value="1"/>
</dbReference>
<dbReference type="NCBIfam" id="NF002243">
    <property type="entry name" value="PRK01153.1"/>
    <property type="match status" value="1"/>
</dbReference>
<accession>E3GX82</accession>
<dbReference type="SUPFAM" id="SSF52374">
    <property type="entry name" value="Nucleotidylyl transferase"/>
    <property type="match status" value="1"/>
</dbReference>
<keyword evidence="8" id="KW-1185">Reference proteome</keyword>
<comment type="catalytic activity">
    <reaction evidence="4">
        <text>beta-nicotinamide D-ribonucleotide + ATP + H(+) = diphosphate + NAD(+)</text>
        <dbReference type="Rhea" id="RHEA:21360"/>
        <dbReference type="ChEBI" id="CHEBI:14649"/>
        <dbReference type="ChEBI" id="CHEBI:15378"/>
        <dbReference type="ChEBI" id="CHEBI:30616"/>
        <dbReference type="ChEBI" id="CHEBI:33019"/>
        <dbReference type="ChEBI" id="CHEBI:57540"/>
        <dbReference type="EC" id="2.7.7.1"/>
    </reaction>
</comment>
<dbReference type="InterPro" id="IPR006418">
    <property type="entry name" value="NMN_Atrans_arc"/>
</dbReference>
<evidence type="ECO:0000256" key="3">
    <source>
        <dbReference type="ARBA" id="ARBA00022695"/>
    </source>
</evidence>
<dbReference type="HAMAP" id="MF_00243">
    <property type="entry name" value="NMN_adenylyltr"/>
    <property type="match status" value="1"/>
</dbReference>
<dbReference type="UniPathway" id="UPA00253">
    <property type="reaction ID" value="UER00600"/>
</dbReference>
<evidence type="ECO:0000256" key="5">
    <source>
        <dbReference type="NCBIfam" id="TIGR01527"/>
    </source>
</evidence>
<evidence type="ECO:0000256" key="1">
    <source>
        <dbReference type="ARBA" id="ARBA00010124"/>
    </source>
</evidence>
<gene>
    <name evidence="7" type="ordered locus">Mfer_1291</name>
</gene>